<dbReference type="EMBL" id="CM001220">
    <property type="protein sequence ID" value="AES91398.2"/>
    <property type="molecule type" value="Genomic_DNA"/>
</dbReference>
<feature type="compositionally biased region" description="Low complexity" evidence="4">
    <location>
        <begin position="416"/>
        <end position="432"/>
    </location>
</feature>
<dbReference type="InterPro" id="IPR019775">
    <property type="entry name" value="WD40_repeat_CS"/>
</dbReference>
<feature type="repeat" description="WD" evidence="3">
    <location>
        <begin position="542"/>
        <end position="577"/>
    </location>
</feature>
<dbReference type="PROSITE" id="PS50294">
    <property type="entry name" value="WD_REPEATS_REGION"/>
    <property type="match status" value="2"/>
</dbReference>
<dbReference type="PROSITE" id="PS00678">
    <property type="entry name" value="WD_REPEATS_1"/>
    <property type="match status" value="1"/>
</dbReference>
<dbReference type="SUPFAM" id="SSF50978">
    <property type="entry name" value="WD40 repeat-like"/>
    <property type="match status" value="1"/>
</dbReference>
<dbReference type="InterPro" id="IPR001680">
    <property type="entry name" value="WD40_rpt"/>
</dbReference>
<dbReference type="EnsemblPlants" id="AES91398">
    <property type="protein sequence ID" value="AES91398"/>
    <property type="gene ID" value="MTR_4g113080"/>
</dbReference>
<keyword evidence="5" id="KW-0812">Transmembrane</keyword>
<dbReference type="PANTHER" id="PTHR44376">
    <property type="entry name" value="TRANSCRIPTIONAL REGULATOR OF FILAMENTOUS GROWTH FLO8"/>
    <property type="match status" value="1"/>
</dbReference>
<keyword evidence="5" id="KW-0472">Membrane</keyword>
<evidence type="ECO:0000256" key="2">
    <source>
        <dbReference type="ARBA" id="ARBA00022737"/>
    </source>
</evidence>
<dbReference type="Gene3D" id="2.130.10.10">
    <property type="entry name" value="YVTN repeat-like/Quinoprotein amine dehydrogenase"/>
    <property type="match status" value="2"/>
</dbReference>
<dbReference type="Proteomes" id="UP000002051">
    <property type="component" value="Chromosome 4"/>
</dbReference>
<dbReference type="PROSITE" id="PS50082">
    <property type="entry name" value="WD_REPEATS_2"/>
    <property type="match status" value="3"/>
</dbReference>
<dbReference type="Pfam" id="PF00400">
    <property type="entry name" value="WD40"/>
    <property type="match status" value="5"/>
</dbReference>
<evidence type="ECO:0000313" key="8">
    <source>
        <dbReference type="Proteomes" id="UP000002051"/>
    </source>
</evidence>
<evidence type="ECO:0000256" key="5">
    <source>
        <dbReference type="SAM" id="Phobius"/>
    </source>
</evidence>
<evidence type="ECO:0000313" key="6">
    <source>
        <dbReference type="EMBL" id="AES91398.2"/>
    </source>
</evidence>
<dbReference type="InterPro" id="IPR006594">
    <property type="entry name" value="LisH"/>
</dbReference>
<gene>
    <name evidence="6" type="ordered locus">MTR_4g113080</name>
</gene>
<dbReference type="InterPro" id="IPR044716">
    <property type="entry name" value="LEUNIG-like"/>
</dbReference>
<feature type="region of interest" description="Disordered" evidence="4">
    <location>
        <begin position="396"/>
        <end position="447"/>
    </location>
</feature>
<evidence type="ECO:0000256" key="4">
    <source>
        <dbReference type="SAM" id="MobiDB-lite"/>
    </source>
</evidence>
<feature type="compositionally biased region" description="Polar residues" evidence="4">
    <location>
        <begin position="406"/>
        <end position="415"/>
    </location>
</feature>
<evidence type="ECO:0000256" key="1">
    <source>
        <dbReference type="ARBA" id="ARBA00022574"/>
    </source>
</evidence>
<keyword evidence="5" id="KW-1133">Transmembrane helix</keyword>
<keyword evidence="8" id="KW-1185">Reference proteome</keyword>
<dbReference type="InterPro" id="IPR036322">
    <property type="entry name" value="WD40_repeat_dom_sf"/>
</dbReference>
<evidence type="ECO:0000313" key="7">
    <source>
        <dbReference type="EnsemblPlants" id="AES91398"/>
    </source>
</evidence>
<dbReference type="HOGENOM" id="CLU_000288_57_28_1"/>
<dbReference type="InterPro" id="IPR015943">
    <property type="entry name" value="WD40/YVTN_repeat-like_dom_sf"/>
</dbReference>
<feature type="repeat" description="WD" evidence="3">
    <location>
        <begin position="500"/>
        <end position="531"/>
    </location>
</feature>
<accession>A0A0C3X576</accession>
<feature type="transmembrane region" description="Helical" evidence="5">
    <location>
        <begin position="12"/>
        <end position="31"/>
    </location>
</feature>
<name>G7JU56_MEDTR</name>
<feature type="repeat" description="WD" evidence="3">
    <location>
        <begin position="749"/>
        <end position="781"/>
    </location>
</feature>
<reference evidence="7" key="3">
    <citation type="submission" date="2015-04" db="UniProtKB">
        <authorList>
            <consortium name="EnsemblPlants"/>
        </authorList>
    </citation>
    <scope>IDENTIFICATION</scope>
    <source>
        <strain evidence="7">cv. Jemalong A17</strain>
    </source>
</reference>
<protein>
    <submittedName>
        <fullName evidence="6">LisH-SSDP-WD40</fullName>
    </submittedName>
</protein>
<dbReference type="Pfam" id="PF08513">
    <property type="entry name" value="LisH"/>
    <property type="match status" value="1"/>
</dbReference>
<dbReference type="SMART" id="SM00320">
    <property type="entry name" value="WD40"/>
    <property type="match status" value="7"/>
</dbReference>
<sequence length="781" mass="86306">MSQSKYDEPDKAYEIAELIAIFVTLFCSFFLCTRLDAFIYDYLVKNQLYETARIFHDEGNVEQNIVMDAPGGSLFEWWSVFWELFMAKQGFSHSEPALSYLKAQEMRKQEEEIERIQFILQSPAQLQQYGAETQESVNGIVLCPINNAPMVRQNRVTPNTMATKLNEDRLASPLQGNALDDRTFKIMNAYTRGQLPMEDCAMLFNEITPITGGQPSGQTLASALSILQEKLRQDQNQNQQLPGFTQAMHSGMSAMMRSRAVVSEGSSYSVHHGSNQGGSDLTLKGWPLAGLDEHHAELLHKHNLILPSQSSNQFSPRQQLMFQAQQDLVNPFVSGFDGKRPSVLANNQNMVPWNDGQSNSVGGSIPNIVTPAQIGFPELPHLNLDMTHKVSTNPISDQVERKQKQKVGSCSGLANSSGTANTMGSSSGSSSTPTMQSRLPSWQQNGLGSLASTQNQLAHMDHLKSNGSLADNFESLSSLADADHNGRVDRGVSFNEMKHILASSDKVDCCHFSSDGKLFVTGGRDKKASLWCTKLFNLKSTLEEHTQRITDVRFSPSMFYVATSSADKTVKVWDVNNLGHSLRTFTGNTAVLSLDFHPSKHGLICSCDNKEIRFWNIANGSCIGIFKGGVTQVRFQPGLGKVLAAAVNNLILMFDTETLSCRFKLQGHMSLVRSVCWHSSGNYMASVCNDLVKLWAIGSDCRGACITQLNATESKFKTCVFHPSHNILIISCSESLMLWDYVESKKLIVPAHDKLVSALAVSDVTGLVASVSHDRTFKIWK</sequence>
<evidence type="ECO:0000256" key="3">
    <source>
        <dbReference type="PROSITE-ProRule" id="PRU00221"/>
    </source>
</evidence>
<dbReference type="PROSITE" id="PS50896">
    <property type="entry name" value="LISH"/>
    <property type="match status" value="1"/>
</dbReference>
<feature type="compositionally biased region" description="Polar residues" evidence="4">
    <location>
        <begin position="433"/>
        <end position="447"/>
    </location>
</feature>
<dbReference type="PANTHER" id="PTHR44376:SF13">
    <property type="entry name" value="LISH DOMAIN-CONTAINING PROTEIN"/>
    <property type="match status" value="1"/>
</dbReference>
<dbReference type="AlphaFoldDB" id="G7JU56"/>
<keyword evidence="1 3" id="KW-0853">WD repeat</keyword>
<keyword evidence="2" id="KW-0677">Repeat</keyword>
<reference evidence="6 8" key="1">
    <citation type="journal article" date="2011" name="Nature">
        <title>The Medicago genome provides insight into the evolution of rhizobial symbioses.</title>
        <authorList>
            <person name="Young N.D."/>
            <person name="Debelle F."/>
            <person name="Oldroyd G.E."/>
            <person name="Geurts R."/>
            <person name="Cannon S.B."/>
            <person name="Udvardi M.K."/>
            <person name="Benedito V.A."/>
            <person name="Mayer K.F."/>
            <person name="Gouzy J."/>
            <person name="Schoof H."/>
            <person name="Van de Peer Y."/>
            <person name="Proost S."/>
            <person name="Cook D.R."/>
            <person name="Meyers B.C."/>
            <person name="Spannagl M."/>
            <person name="Cheung F."/>
            <person name="De Mita S."/>
            <person name="Krishnakumar V."/>
            <person name="Gundlach H."/>
            <person name="Zhou S."/>
            <person name="Mudge J."/>
            <person name="Bharti A.K."/>
            <person name="Murray J.D."/>
            <person name="Naoumkina M.A."/>
            <person name="Rosen B."/>
            <person name="Silverstein K.A."/>
            <person name="Tang H."/>
            <person name="Rombauts S."/>
            <person name="Zhao P.X."/>
            <person name="Zhou P."/>
            <person name="Barbe V."/>
            <person name="Bardou P."/>
            <person name="Bechner M."/>
            <person name="Bellec A."/>
            <person name="Berger A."/>
            <person name="Berges H."/>
            <person name="Bidwell S."/>
            <person name="Bisseling T."/>
            <person name="Choisne N."/>
            <person name="Couloux A."/>
            <person name="Denny R."/>
            <person name="Deshpande S."/>
            <person name="Dai X."/>
            <person name="Doyle J.J."/>
            <person name="Dudez A.M."/>
            <person name="Farmer A.D."/>
            <person name="Fouteau S."/>
            <person name="Franken C."/>
            <person name="Gibelin C."/>
            <person name="Gish J."/>
            <person name="Goldstein S."/>
            <person name="Gonzalez A.J."/>
            <person name="Green P.J."/>
            <person name="Hallab A."/>
            <person name="Hartog M."/>
            <person name="Hua A."/>
            <person name="Humphray S.J."/>
            <person name="Jeong D.H."/>
            <person name="Jing Y."/>
            <person name="Jocker A."/>
            <person name="Kenton S.M."/>
            <person name="Kim D.J."/>
            <person name="Klee K."/>
            <person name="Lai H."/>
            <person name="Lang C."/>
            <person name="Lin S."/>
            <person name="Macmil S.L."/>
            <person name="Magdelenat G."/>
            <person name="Matthews L."/>
            <person name="McCorrison J."/>
            <person name="Monaghan E.L."/>
            <person name="Mun J.H."/>
            <person name="Najar F.Z."/>
            <person name="Nicholson C."/>
            <person name="Noirot C."/>
            <person name="O'Bleness M."/>
            <person name="Paule C.R."/>
            <person name="Poulain J."/>
            <person name="Prion F."/>
            <person name="Qin B."/>
            <person name="Qu C."/>
            <person name="Retzel E.F."/>
            <person name="Riddle C."/>
            <person name="Sallet E."/>
            <person name="Samain S."/>
            <person name="Samson N."/>
            <person name="Sanders I."/>
            <person name="Saurat O."/>
            <person name="Scarpelli C."/>
            <person name="Schiex T."/>
            <person name="Segurens B."/>
            <person name="Severin A.J."/>
            <person name="Sherrier D.J."/>
            <person name="Shi R."/>
            <person name="Sims S."/>
            <person name="Singer S.R."/>
            <person name="Sinharoy S."/>
            <person name="Sterck L."/>
            <person name="Viollet A."/>
            <person name="Wang B.B."/>
            <person name="Wang K."/>
            <person name="Wang M."/>
            <person name="Wang X."/>
            <person name="Warfsmann J."/>
            <person name="Weissenbach J."/>
            <person name="White D.D."/>
            <person name="White J.D."/>
            <person name="Wiley G.B."/>
            <person name="Wincker P."/>
            <person name="Xing Y."/>
            <person name="Yang L."/>
            <person name="Yao Z."/>
            <person name="Ying F."/>
            <person name="Zhai J."/>
            <person name="Zhou L."/>
            <person name="Zuber A."/>
            <person name="Denarie J."/>
            <person name="Dixon R.A."/>
            <person name="May G.D."/>
            <person name="Schwartz D.C."/>
            <person name="Rogers J."/>
            <person name="Quetier F."/>
            <person name="Town C.D."/>
            <person name="Roe B.A."/>
        </authorList>
    </citation>
    <scope>NUCLEOTIDE SEQUENCE [LARGE SCALE GENOMIC DNA]</scope>
    <source>
        <strain evidence="6">A17</strain>
        <strain evidence="7 8">cv. Jemalong A17</strain>
    </source>
</reference>
<dbReference type="GO" id="GO:0003714">
    <property type="term" value="F:transcription corepressor activity"/>
    <property type="evidence" value="ECO:0007669"/>
    <property type="project" value="InterPro"/>
</dbReference>
<dbReference type="PaxDb" id="3880-AES91398"/>
<accession>G7JU56</accession>
<proteinExistence type="predicted"/>
<dbReference type="eggNOG" id="KOG0266">
    <property type="taxonomic scope" value="Eukaryota"/>
</dbReference>
<reference evidence="6 8" key="2">
    <citation type="journal article" date="2014" name="BMC Genomics">
        <title>An improved genome release (version Mt4.0) for the model legume Medicago truncatula.</title>
        <authorList>
            <person name="Tang H."/>
            <person name="Krishnakumar V."/>
            <person name="Bidwell S."/>
            <person name="Rosen B."/>
            <person name="Chan A."/>
            <person name="Zhou S."/>
            <person name="Gentzbittel L."/>
            <person name="Childs K.L."/>
            <person name="Yandell M."/>
            <person name="Gundlach H."/>
            <person name="Mayer K.F."/>
            <person name="Schwartz D.C."/>
            <person name="Town C.D."/>
        </authorList>
    </citation>
    <scope>GENOME REANNOTATION</scope>
    <source>
        <strain evidence="7 8">cv. Jemalong A17</strain>
    </source>
</reference>
<dbReference type="CDD" id="cd00200">
    <property type="entry name" value="WD40"/>
    <property type="match status" value="1"/>
</dbReference>
<dbReference type="STRING" id="3880.G7JU56"/>
<organism evidence="6 8">
    <name type="scientific">Medicago truncatula</name>
    <name type="common">Barrel medic</name>
    <name type="synonym">Medicago tribuloides</name>
    <dbReference type="NCBI Taxonomy" id="3880"/>
    <lineage>
        <taxon>Eukaryota</taxon>
        <taxon>Viridiplantae</taxon>
        <taxon>Streptophyta</taxon>
        <taxon>Embryophyta</taxon>
        <taxon>Tracheophyta</taxon>
        <taxon>Spermatophyta</taxon>
        <taxon>Magnoliopsida</taxon>
        <taxon>eudicotyledons</taxon>
        <taxon>Gunneridae</taxon>
        <taxon>Pentapetalae</taxon>
        <taxon>rosids</taxon>
        <taxon>fabids</taxon>
        <taxon>Fabales</taxon>
        <taxon>Fabaceae</taxon>
        <taxon>Papilionoideae</taxon>
        <taxon>50 kb inversion clade</taxon>
        <taxon>NPAAA clade</taxon>
        <taxon>Hologalegina</taxon>
        <taxon>IRL clade</taxon>
        <taxon>Trifolieae</taxon>
        <taxon>Medicago</taxon>
    </lineage>
</organism>